<organism evidence="1 2">
    <name type="scientific">Vibrio tetraodonis subsp. pristinus</name>
    <dbReference type="NCBI Taxonomy" id="2695891"/>
    <lineage>
        <taxon>Bacteria</taxon>
        <taxon>Pseudomonadati</taxon>
        <taxon>Pseudomonadota</taxon>
        <taxon>Gammaproteobacteria</taxon>
        <taxon>Vibrionales</taxon>
        <taxon>Vibrionaceae</taxon>
        <taxon>Vibrio</taxon>
    </lineage>
</organism>
<evidence type="ECO:0000313" key="2">
    <source>
        <dbReference type="Proteomes" id="UP000478571"/>
    </source>
</evidence>
<proteinExistence type="predicted"/>
<dbReference type="AlphaFoldDB" id="A0A6L8M4C8"/>
<evidence type="ECO:0000313" key="1">
    <source>
        <dbReference type="EMBL" id="MYM60889.1"/>
    </source>
</evidence>
<dbReference type="RefSeq" id="WP_160931925.1">
    <property type="nucleotide sequence ID" value="NZ_WWEU01000007.1"/>
</dbReference>
<dbReference type="Proteomes" id="UP000478571">
    <property type="component" value="Unassembled WGS sequence"/>
</dbReference>
<comment type="caution">
    <text evidence="1">The sequence shown here is derived from an EMBL/GenBank/DDBJ whole genome shotgun (WGS) entry which is preliminary data.</text>
</comment>
<protein>
    <submittedName>
        <fullName evidence="1">Uncharacterized protein</fullName>
    </submittedName>
</protein>
<dbReference type="Gene3D" id="2.60.120.650">
    <property type="entry name" value="Cupin"/>
    <property type="match status" value="1"/>
</dbReference>
<reference evidence="1 2" key="1">
    <citation type="submission" date="2020-01" db="EMBL/GenBank/DDBJ databases">
        <title>Draft Genome Sequence of Vibrio sp. strain OCN044, Isolated from a Healthy Coral at Palmyra Atoll.</title>
        <authorList>
            <person name="Videau P."/>
            <person name="Loughran R."/>
            <person name="Esquivel A."/>
            <person name="Deadmond M."/>
            <person name="Paddock B.E."/>
            <person name="Saw J.H."/>
            <person name="Ushijima B."/>
        </authorList>
    </citation>
    <scope>NUCLEOTIDE SEQUENCE [LARGE SCALE GENOMIC DNA]</scope>
    <source>
        <strain evidence="1 2">OCN044</strain>
    </source>
</reference>
<dbReference type="SUPFAM" id="SSF51197">
    <property type="entry name" value="Clavaminate synthase-like"/>
    <property type="match status" value="1"/>
</dbReference>
<gene>
    <name evidence="1" type="ORF">GTG28_16805</name>
</gene>
<sequence length="436" mass="51058">MKLIEENRNNFWDKVANEYYGKQGFCSDHLHCDKEIDQQSLFESVVKCCDQHEDGKWGVRLYLNGEEILDGRSTDRSEKVRHLFPTLGDCSFEAYNQRMESLGHEYCLVINDIERVDYPIWDWSRRFLSPLFHRRGMNHMGIFYCVFVGNYKKTIFGVHFDPECVFQIPVIASKKMRLWNSEYVQSHPEIRESMDYDSHLSESTTIEANPGGFNCWPKKNWHIAESDGHFHVSLALALQEYSDITPYLINNVICKQLNERRELIDHFEYEGLPDEKLQQVPLHIDPDDLVHSAAQIPESFLSSFRTIHEKLSTKNKEAFWMRLATAYGFTTCPEPILRESLPILSESSTFSVEQEFPIIFKRMGDGSLLIAANGHVYEVKYLDWYEQIITSLNTGKRVSQKYLMNFVTENELDKFNQFIRNMISIRAVVCHDHESK</sequence>
<dbReference type="EMBL" id="WWEU01000007">
    <property type="protein sequence ID" value="MYM60889.1"/>
    <property type="molecule type" value="Genomic_DNA"/>
</dbReference>
<name>A0A6L8M4C8_9VIBR</name>
<accession>A0A6L8M4C8</accession>
<keyword evidence="2" id="KW-1185">Reference proteome</keyword>